<comment type="caution">
    <text evidence="2">The sequence shown here is derived from an EMBL/GenBank/DDBJ whole genome shotgun (WGS) entry which is preliminary data.</text>
</comment>
<evidence type="ECO:0000313" key="3">
    <source>
        <dbReference type="Proteomes" id="UP000807159"/>
    </source>
</evidence>
<evidence type="ECO:0000256" key="1">
    <source>
        <dbReference type="SAM" id="MobiDB-lite"/>
    </source>
</evidence>
<feature type="compositionally biased region" description="Polar residues" evidence="1">
    <location>
        <begin position="93"/>
        <end position="106"/>
    </location>
</feature>
<dbReference type="EMBL" id="JACEGQ020000015">
    <property type="protein sequence ID" value="KAH8487243.1"/>
    <property type="molecule type" value="Genomic_DNA"/>
</dbReference>
<name>A0A8T2X4C5_POPDE</name>
<reference evidence="2" key="1">
    <citation type="journal article" date="2021" name="J. Hered.">
        <title>Genome Assembly of Salicaceae Populus deltoides (Eastern Cottonwood) I-69 Based on Nanopore Sequencing and Hi-C Technologies.</title>
        <authorList>
            <person name="Bai S."/>
            <person name="Wu H."/>
            <person name="Zhang J."/>
            <person name="Pan Z."/>
            <person name="Zhao W."/>
            <person name="Li Z."/>
            <person name="Tong C."/>
        </authorList>
    </citation>
    <scope>NUCLEOTIDE SEQUENCE</scope>
    <source>
        <tissue evidence="2">Leaf</tissue>
    </source>
</reference>
<feature type="region of interest" description="Disordered" evidence="1">
    <location>
        <begin position="37"/>
        <end position="160"/>
    </location>
</feature>
<gene>
    <name evidence="2" type="ORF">H0E87_025998</name>
</gene>
<sequence length="160" mass="17795">VEVSFSGVEGKEDLKFETASTGLKVLLPWMIKQGINLTKEQRGEVKEESKMDDSSAAAEPSDDKKISIENDDKIKKQREAEESAEKEQELLQTSISNGFSKSSSDRQVGMKSKREEDDEPYDDVEWKEAPIRGNTSEGFKVNNLNAEASASGEDDDDDID</sequence>
<feature type="compositionally biased region" description="Basic and acidic residues" evidence="1">
    <location>
        <begin position="39"/>
        <end position="53"/>
    </location>
</feature>
<feature type="compositionally biased region" description="Basic and acidic residues" evidence="1">
    <location>
        <begin position="61"/>
        <end position="89"/>
    </location>
</feature>
<proteinExistence type="predicted"/>
<dbReference type="Proteomes" id="UP000807159">
    <property type="component" value="Chromosome 15"/>
</dbReference>
<accession>A0A8T2X4C5</accession>
<dbReference type="GO" id="GO:0006367">
    <property type="term" value="P:transcription initiation at RNA polymerase II promoter"/>
    <property type="evidence" value="ECO:0007669"/>
    <property type="project" value="TreeGrafter"/>
</dbReference>
<dbReference type="AlphaFoldDB" id="A0A8T2X4C5"/>
<dbReference type="GO" id="GO:0005673">
    <property type="term" value="C:transcription factor TFIIE complex"/>
    <property type="evidence" value="ECO:0007669"/>
    <property type="project" value="TreeGrafter"/>
</dbReference>
<keyword evidence="3" id="KW-1185">Reference proteome</keyword>
<feature type="compositionally biased region" description="Polar residues" evidence="1">
    <location>
        <begin position="133"/>
        <end position="148"/>
    </location>
</feature>
<dbReference type="PANTHER" id="PTHR13097">
    <property type="entry name" value="TRANSCRIPTION INITIATION FACTOR IIE, ALPHA SUBUNIT"/>
    <property type="match status" value="1"/>
</dbReference>
<dbReference type="InterPro" id="IPR039997">
    <property type="entry name" value="TFE"/>
</dbReference>
<dbReference type="PANTHER" id="PTHR13097:SF7">
    <property type="entry name" value="GENERAL TRANSCRIPTION FACTOR IIE SUBUNIT 1"/>
    <property type="match status" value="1"/>
</dbReference>
<feature type="non-terminal residue" evidence="2">
    <location>
        <position position="160"/>
    </location>
</feature>
<organism evidence="2 3">
    <name type="scientific">Populus deltoides</name>
    <name type="common">Eastern poplar</name>
    <name type="synonym">Eastern cottonwood</name>
    <dbReference type="NCBI Taxonomy" id="3696"/>
    <lineage>
        <taxon>Eukaryota</taxon>
        <taxon>Viridiplantae</taxon>
        <taxon>Streptophyta</taxon>
        <taxon>Embryophyta</taxon>
        <taxon>Tracheophyta</taxon>
        <taxon>Spermatophyta</taxon>
        <taxon>Magnoliopsida</taxon>
        <taxon>eudicotyledons</taxon>
        <taxon>Gunneridae</taxon>
        <taxon>Pentapetalae</taxon>
        <taxon>rosids</taxon>
        <taxon>fabids</taxon>
        <taxon>Malpighiales</taxon>
        <taxon>Salicaceae</taxon>
        <taxon>Saliceae</taxon>
        <taxon>Populus</taxon>
    </lineage>
</organism>
<evidence type="ECO:0000313" key="2">
    <source>
        <dbReference type="EMBL" id="KAH8487243.1"/>
    </source>
</evidence>
<protein>
    <submittedName>
        <fullName evidence="2">Uncharacterized protein</fullName>
    </submittedName>
</protein>